<dbReference type="InterPro" id="IPR028098">
    <property type="entry name" value="Glyco_trans_4-like_N"/>
</dbReference>
<evidence type="ECO:0000259" key="2">
    <source>
        <dbReference type="Pfam" id="PF00534"/>
    </source>
</evidence>
<dbReference type="SUPFAM" id="SSF53756">
    <property type="entry name" value="UDP-Glycosyltransferase/glycogen phosphorylase"/>
    <property type="match status" value="1"/>
</dbReference>
<dbReference type="Pfam" id="PF13439">
    <property type="entry name" value="Glyco_transf_4"/>
    <property type="match status" value="1"/>
</dbReference>
<dbReference type="RefSeq" id="WP_187071490.1">
    <property type="nucleotide sequence ID" value="NZ_JACRYL010000009.1"/>
</dbReference>
<keyword evidence="1" id="KW-0808">Transferase</keyword>
<dbReference type="EMBL" id="JACRYL010000009">
    <property type="protein sequence ID" value="MBC6111025.1"/>
    <property type="molecule type" value="Genomic_DNA"/>
</dbReference>
<name>A0ABR7KSJ9_9SPHI</name>
<dbReference type="CDD" id="cd03809">
    <property type="entry name" value="GT4_MtfB-like"/>
    <property type="match status" value="1"/>
</dbReference>
<evidence type="ECO:0000256" key="1">
    <source>
        <dbReference type="ARBA" id="ARBA00022679"/>
    </source>
</evidence>
<reference evidence="4 5" key="1">
    <citation type="submission" date="2020-08" db="EMBL/GenBank/DDBJ databases">
        <authorList>
            <person name="Sun Q."/>
            <person name="Inoue M."/>
        </authorList>
    </citation>
    <scope>NUCLEOTIDE SEQUENCE [LARGE SCALE GENOMIC DNA]</scope>
    <source>
        <strain evidence="4 5">CCM 8938</strain>
    </source>
</reference>
<feature type="domain" description="Glycosyltransferase subfamily 4-like N-terminal" evidence="3">
    <location>
        <begin position="8"/>
        <end position="112"/>
    </location>
</feature>
<dbReference type="Proteomes" id="UP000652755">
    <property type="component" value="Unassembled WGS sequence"/>
</dbReference>
<feature type="domain" description="Glycosyl transferase family 1" evidence="2">
    <location>
        <begin position="123"/>
        <end position="279"/>
    </location>
</feature>
<evidence type="ECO:0000313" key="5">
    <source>
        <dbReference type="Proteomes" id="UP000652755"/>
    </source>
</evidence>
<evidence type="ECO:0000259" key="3">
    <source>
        <dbReference type="Pfam" id="PF13439"/>
    </source>
</evidence>
<organism evidence="4 5">
    <name type="scientific">Pedobacter fastidiosus</name>
    <dbReference type="NCBI Taxonomy" id="2765361"/>
    <lineage>
        <taxon>Bacteria</taxon>
        <taxon>Pseudomonadati</taxon>
        <taxon>Bacteroidota</taxon>
        <taxon>Sphingobacteriia</taxon>
        <taxon>Sphingobacteriales</taxon>
        <taxon>Sphingobacteriaceae</taxon>
        <taxon>Pedobacter</taxon>
    </lineage>
</organism>
<accession>A0ABR7KSJ9</accession>
<dbReference type="PANTHER" id="PTHR46401:SF2">
    <property type="entry name" value="GLYCOSYLTRANSFERASE WBBK-RELATED"/>
    <property type="match status" value="1"/>
</dbReference>
<evidence type="ECO:0000313" key="4">
    <source>
        <dbReference type="EMBL" id="MBC6111025.1"/>
    </source>
</evidence>
<comment type="caution">
    <text evidence="4">The sequence shown here is derived from an EMBL/GenBank/DDBJ whole genome shotgun (WGS) entry which is preliminary data.</text>
</comment>
<dbReference type="Gene3D" id="3.40.50.2000">
    <property type="entry name" value="Glycogen Phosphorylase B"/>
    <property type="match status" value="2"/>
</dbReference>
<dbReference type="PANTHER" id="PTHR46401">
    <property type="entry name" value="GLYCOSYLTRANSFERASE WBBK-RELATED"/>
    <property type="match status" value="1"/>
</dbReference>
<keyword evidence="5" id="KW-1185">Reference proteome</keyword>
<proteinExistence type="predicted"/>
<dbReference type="Pfam" id="PF00534">
    <property type="entry name" value="Glycos_transf_1"/>
    <property type="match status" value="1"/>
</dbReference>
<sequence length="301" mass="34662">MLSQQEKRYNWNKKYSKYLIKKNDFDLLHPTYYEPYFLKKLKKPYVITVHDMIHELLPDSFPSNDVAALQKKEVIKQAAKIITISETTKNDLKNILGIPDHRIEVIHHGYQLKKKQNEITNQDSQKDEYILFVGARSGYKNFNRFIVAVSPLLKSRTTLRLICTGGGAFQKEEINLFKKLAISNNILQANVSDEQLDSLYSNAMAFVFPSIYEGFGLPILEAFQNRCPAILSNSNCFKEVAATAAEYFDPNDEHSILNAIIKVIDHVDFADDLIKKGEERLQHFKPEYCVQKTISLYKSLS</sequence>
<gene>
    <name evidence="4" type="ORF">H7U22_11395</name>
</gene>
<protein>
    <submittedName>
        <fullName evidence="4">Glycosyltransferase family 4 protein</fullName>
    </submittedName>
</protein>
<dbReference type="InterPro" id="IPR001296">
    <property type="entry name" value="Glyco_trans_1"/>
</dbReference>